<dbReference type="Pfam" id="PF14223">
    <property type="entry name" value="Retrotran_gag_2"/>
    <property type="match status" value="1"/>
</dbReference>
<comment type="caution">
    <text evidence="1">The sequence shown here is derived from an EMBL/GenBank/DDBJ whole genome shotgun (WGS) entry which is preliminary data.</text>
</comment>
<proteinExistence type="predicted"/>
<evidence type="ECO:0000313" key="1">
    <source>
        <dbReference type="EMBL" id="KOB51765.1"/>
    </source>
</evidence>
<dbReference type="AlphaFoldDB" id="A0A0L7K1K7"/>
<dbReference type="Proteomes" id="UP000037510">
    <property type="component" value="Unassembled WGS sequence"/>
</dbReference>
<dbReference type="EMBL" id="JTDY01021283">
    <property type="protein sequence ID" value="KOB51765.1"/>
    <property type="molecule type" value="Genomic_DNA"/>
</dbReference>
<dbReference type="STRING" id="104452.A0A0L7K1K7"/>
<reference evidence="1 2" key="1">
    <citation type="journal article" date="2015" name="Genome Biol. Evol.">
        <title>The genome of winter moth (Operophtera brumata) provides a genomic perspective on sexual dimorphism and phenology.</title>
        <authorList>
            <person name="Derks M.F."/>
            <person name="Smit S."/>
            <person name="Salis L."/>
            <person name="Schijlen E."/>
            <person name="Bossers A."/>
            <person name="Mateman C."/>
            <person name="Pijl A.S."/>
            <person name="de Ridder D."/>
            <person name="Groenen M.A."/>
            <person name="Visser M.E."/>
            <person name="Megens H.J."/>
        </authorList>
    </citation>
    <scope>NUCLEOTIDE SEQUENCE [LARGE SCALE GENOMIC DNA]</scope>
    <source>
        <strain evidence="1">WM2013NL</strain>
        <tissue evidence="1">Head and thorax</tissue>
    </source>
</reference>
<protein>
    <submittedName>
        <fullName evidence="1">Uncharacterized protein</fullName>
    </submittedName>
</protein>
<organism evidence="1 2">
    <name type="scientific">Operophtera brumata</name>
    <name type="common">Winter moth</name>
    <name type="synonym">Phalaena brumata</name>
    <dbReference type="NCBI Taxonomy" id="104452"/>
    <lineage>
        <taxon>Eukaryota</taxon>
        <taxon>Metazoa</taxon>
        <taxon>Ecdysozoa</taxon>
        <taxon>Arthropoda</taxon>
        <taxon>Hexapoda</taxon>
        <taxon>Insecta</taxon>
        <taxon>Pterygota</taxon>
        <taxon>Neoptera</taxon>
        <taxon>Endopterygota</taxon>
        <taxon>Lepidoptera</taxon>
        <taxon>Glossata</taxon>
        <taxon>Ditrysia</taxon>
        <taxon>Geometroidea</taxon>
        <taxon>Geometridae</taxon>
        <taxon>Larentiinae</taxon>
        <taxon>Operophtera</taxon>
    </lineage>
</organism>
<name>A0A0L7K1K7_OPEBR</name>
<gene>
    <name evidence="1" type="ORF">OBRU01_27278</name>
</gene>
<feature type="non-terminal residue" evidence="1">
    <location>
        <position position="104"/>
    </location>
</feature>
<accession>A0A0L7K1K7</accession>
<sequence>MSHETVISGSSSLPSIEKLDGNTNYSIWKFMMELYLVHDDLWEYTMVSPQEKDTQGIKRDQRARAKIFLMVKLHCLVHIRKAKTAKEVWEALRVAFEDKGLNNR</sequence>
<evidence type="ECO:0000313" key="2">
    <source>
        <dbReference type="Proteomes" id="UP000037510"/>
    </source>
</evidence>
<keyword evidence="2" id="KW-1185">Reference proteome</keyword>